<name>A0AAE1VHA5_9SOLA</name>
<comment type="caution">
    <text evidence="1">The sequence shown here is derived from an EMBL/GenBank/DDBJ whole genome shotgun (WGS) entry which is preliminary data.</text>
</comment>
<keyword evidence="2" id="KW-1185">Reference proteome</keyword>
<evidence type="ECO:0000313" key="1">
    <source>
        <dbReference type="EMBL" id="KAK4370043.1"/>
    </source>
</evidence>
<evidence type="ECO:0000313" key="2">
    <source>
        <dbReference type="Proteomes" id="UP001291623"/>
    </source>
</evidence>
<gene>
    <name evidence="1" type="ORF">RND71_009518</name>
</gene>
<dbReference type="AlphaFoldDB" id="A0AAE1VHA5"/>
<dbReference type="EMBL" id="JAVYJV010000005">
    <property type="protein sequence ID" value="KAK4370043.1"/>
    <property type="molecule type" value="Genomic_DNA"/>
</dbReference>
<protein>
    <submittedName>
        <fullName evidence="1">Uncharacterized protein</fullName>
    </submittedName>
</protein>
<dbReference type="Proteomes" id="UP001291623">
    <property type="component" value="Unassembled WGS sequence"/>
</dbReference>
<reference evidence="1" key="1">
    <citation type="submission" date="2023-12" db="EMBL/GenBank/DDBJ databases">
        <title>Genome assembly of Anisodus tanguticus.</title>
        <authorList>
            <person name="Wang Y.-J."/>
        </authorList>
    </citation>
    <scope>NUCLEOTIDE SEQUENCE</scope>
    <source>
        <strain evidence="1">KB-2021</strain>
        <tissue evidence="1">Leaf</tissue>
    </source>
</reference>
<proteinExistence type="predicted"/>
<sequence>MSNTRMRIAEIEYPISTQVSPFVPIVGREGCDAECTSRSRYASESRLSDKEWNKFITEDFKTANARKNACEVAREVTYGKEYGETTTKMEYDKSPHNIGFQKWWVLKTEANMFPIFCITYTFMP</sequence>
<organism evidence="1 2">
    <name type="scientific">Anisodus tanguticus</name>
    <dbReference type="NCBI Taxonomy" id="243964"/>
    <lineage>
        <taxon>Eukaryota</taxon>
        <taxon>Viridiplantae</taxon>
        <taxon>Streptophyta</taxon>
        <taxon>Embryophyta</taxon>
        <taxon>Tracheophyta</taxon>
        <taxon>Spermatophyta</taxon>
        <taxon>Magnoliopsida</taxon>
        <taxon>eudicotyledons</taxon>
        <taxon>Gunneridae</taxon>
        <taxon>Pentapetalae</taxon>
        <taxon>asterids</taxon>
        <taxon>lamiids</taxon>
        <taxon>Solanales</taxon>
        <taxon>Solanaceae</taxon>
        <taxon>Solanoideae</taxon>
        <taxon>Hyoscyameae</taxon>
        <taxon>Anisodus</taxon>
    </lineage>
</organism>
<accession>A0AAE1VHA5</accession>